<accession>A0A8H4QQ70</accession>
<dbReference type="Pfam" id="PF00005">
    <property type="entry name" value="ABC_tran"/>
    <property type="match status" value="1"/>
</dbReference>
<feature type="domain" description="ABC transporter" evidence="2">
    <location>
        <begin position="16"/>
        <end position="55"/>
    </location>
</feature>
<protein>
    <recommendedName>
        <fullName evidence="2">ABC transporter domain-containing protein</fullName>
    </recommendedName>
</protein>
<organism evidence="3 4">
    <name type="scientific">Agrocybe pediades</name>
    <dbReference type="NCBI Taxonomy" id="84607"/>
    <lineage>
        <taxon>Eukaryota</taxon>
        <taxon>Fungi</taxon>
        <taxon>Dikarya</taxon>
        <taxon>Basidiomycota</taxon>
        <taxon>Agaricomycotina</taxon>
        <taxon>Agaricomycetes</taxon>
        <taxon>Agaricomycetidae</taxon>
        <taxon>Agaricales</taxon>
        <taxon>Agaricineae</taxon>
        <taxon>Strophariaceae</taxon>
        <taxon>Agrocybe</taxon>
    </lineage>
</organism>
<evidence type="ECO:0000313" key="3">
    <source>
        <dbReference type="EMBL" id="KAF4614770.1"/>
    </source>
</evidence>
<dbReference type="PANTHER" id="PTHR43119:SF1">
    <property type="entry name" value="ABC TRANSPORTER DOMAIN-CONTAINING PROTEIN"/>
    <property type="match status" value="1"/>
</dbReference>
<sequence>MKERATAVGEEWGVQADLWRRDWMNLSGGEGQRILLAAAVSLDTAEVLLLDEPTSALDSETSLLVENYLVERTKAGDTSLKSLVWITHSPEQSRRVGTRFIYISGGKNYESDDPSPSPYPSTPVG</sequence>
<dbReference type="GO" id="GO:0005524">
    <property type="term" value="F:ATP binding"/>
    <property type="evidence" value="ECO:0007669"/>
    <property type="project" value="InterPro"/>
</dbReference>
<name>A0A8H4QQ70_9AGAR</name>
<proteinExistence type="predicted"/>
<reference evidence="3 4" key="1">
    <citation type="submission" date="2019-12" db="EMBL/GenBank/DDBJ databases">
        <authorList>
            <person name="Floudas D."/>
            <person name="Bentzer J."/>
            <person name="Ahren D."/>
            <person name="Johansson T."/>
            <person name="Persson P."/>
            <person name="Tunlid A."/>
        </authorList>
    </citation>
    <scope>NUCLEOTIDE SEQUENCE [LARGE SCALE GENOMIC DNA]</scope>
    <source>
        <strain evidence="3 4">CBS 102.39</strain>
    </source>
</reference>
<evidence type="ECO:0000256" key="1">
    <source>
        <dbReference type="SAM" id="MobiDB-lite"/>
    </source>
</evidence>
<evidence type="ECO:0000313" key="4">
    <source>
        <dbReference type="Proteomes" id="UP000521872"/>
    </source>
</evidence>
<dbReference type="Gene3D" id="3.40.50.300">
    <property type="entry name" value="P-loop containing nucleotide triphosphate hydrolases"/>
    <property type="match status" value="1"/>
</dbReference>
<gene>
    <name evidence="3" type="ORF">D9613_003066</name>
</gene>
<dbReference type="InterPro" id="IPR027417">
    <property type="entry name" value="P-loop_NTPase"/>
</dbReference>
<keyword evidence="4" id="KW-1185">Reference proteome</keyword>
<dbReference type="Proteomes" id="UP000521872">
    <property type="component" value="Unassembled WGS sequence"/>
</dbReference>
<dbReference type="CDD" id="cd00267">
    <property type="entry name" value="ABC_ATPase"/>
    <property type="match status" value="1"/>
</dbReference>
<feature type="region of interest" description="Disordered" evidence="1">
    <location>
        <begin position="105"/>
        <end position="125"/>
    </location>
</feature>
<feature type="compositionally biased region" description="Pro residues" evidence="1">
    <location>
        <begin position="115"/>
        <end position="125"/>
    </location>
</feature>
<dbReference type="EMBL" id="JAACJL010000044">
    <property type="protein sequence ID" value="KAF4614770.1"/>
    <property type="molecule type" value="Genomic_DNA"/>
</dbReference>
<dbReference type="AlphaFoldDB" id="A0A8H4QQ70"/>
<evidence type="ECO:0000259" key="2">
    <source>
        <dbReference type="Pfam" id="PF00005"/>
    </source>
</evidence>
<dbReference type="InterPro" id="IPR003439">
    <property type="entry name" value="ABC_transporter-like_ATP-bd"/>
</dbReference>
<dbReference type="GO" id="GO:0016887">
    <property type="term" value="F:ATP hydrolysis activity"/>
    <property type="evidence" value="ECO:0007669"/>
    <property type="project" value="InterPro"/>
</dbReference>
<dbReference type="SUPFAM" id="SSF52540">
    <property type="entry name" value="P-loop containing nucleoside triphosphate hydrolases"/>
    <property type="match status" value="1"/>
</dbReference>
<comment type="caution">
    <text evidence="3">The sequence shown here is derived from an EMBL/GenBank/DDBJ whole genome shotgun (WGS) entry which is preliminary data.</text>
</comment>
<dbReference type="PANTHER" id="PTHR43119">
    <property type="entry name" value="ABC TRANSPORT PROTEIN ATP-BINDING COMPONENT-RELATED"/>
    <property type="match status" value="1"/>
</dbReference>